<name>A0ACA9QR61_9GLOM</name>
<comment type="caution">
    <text evidence="1">The sequence shown here is derived from an EMBL/GenBank/DDBJ whole genome shotgun (WGS) entry which is preliminary data.</text>
</comment>
<keyword evidence="2" id="KW-1185">Reference proteome</keyword>
<accession>A0ACA9QR61</accession>
<gene>
    <name evidence="1" type="ORF">RPERSI_LOCUS15504</name>
</gene>
<sequence>MTHPMAPQSHNMTAPTKAPELHNDLSDASNNSTRITRRLQSYIPTSAMTPTIITSKF</sequence>
<protein>
    <submittedName>
        <fullName evidence="1">18507_t:CDS:1</fullName>
    </submittedName>
</protein>
<organism evidence="1 2">
    <name type="scientific">Racocetra persica</name>
    <dbReference type="NCBI Taxonomy" id="160502"/>
    <lineage>
        <taxon>Eukaryota</taxon>
        <taxon>Fungi</taxon>
        <taxon>Fungi incertae sedis</taxon>
        <taxon>Mucoromycota</taxon>
        <taxon>Glomeromycotina</taxon>
        <taxon>Glomeromycetes</taxon>
        <taxon>Diversisporales</taxon>
        <taxon>Gigasporaceae</taxon>
        <taxon>Racocetra</taxon>
    </lineage>
</organism>
<evidence type="ECO:0000313" key="2">
    <source>
        <dbReference type="Proteomes" id="UP000789920"/>
    </source>
</evidence>
<dbReference type="Proteomes" id="UP000789920">
    <property type="component" value="Unassembled WGS sequence"/>
</dbReference>
<evidence type="ECO:0000313" key="1">
    <source>
        <dbReference type="EMBL" id="CAG8763445.1"/>
    </source>
</evidence>
<reference evidence="1" key="1">
    <citation type="submission" date="2021-06" db="EMBL/GenBank/DDBJ databases">
        <authorList>
            <person name="Kallberg Y."/>
            <person name="Tangrot J."/>
            <person name="Rosling A."/>
        </authorList>
    </citation>
    <scope>NUCLEOTIDE SEQUENCE</scope>
    <source>
        <strain evidence="1">MA461A</strain>
    </source>
</reference>
<feature type="non-terminal residue" evidence="1">
    <location>
        <position position="57"/>
    </location>
</feature>
<proteinExistence type="predicted"/>
<dbReference type="EMBL" id="CAJVQC010037279">
    <property type="protein sequence ID" value="CAG8763445.1"/>
    <property type="molecule type" value="Genomic_DNA"/>
</dbReference>